<dbReference type="InterPro" id="IPR027417">
    <property type="entry name" value="P-loop_NTPase"/>
</dbReference>
<evidence type="ECO:0000256" key="9">
    <source>
        <dbReference type="ARBA" id="ARBA00023242"/>
    </source>
</evidence>
<evidence type="ECO:0000256" key="2">
    <source>
        <dbReference type="ARBA" id="ARBA00005446"/>
    </source>
</evidence>
<dbReference type="CDD" id="cd18794">
    <property type="entry name" value="SF2_C_RecQ"/>
    <property type="match status" value="1"/>
</dbReference>
<gene>
    <name evidence="15" type="ORF">GFSPODELE1_LOCUS4765</name>
</gene>
<keyword evidence="3" id="KW-0547">Nucleotide-binding</keyword>
<sequence>MSGPKNNLEDVLRRRQENGMSSLAPASPAPGQRKVSKFKPASTPSSNVAVPKVPSSRPSFSTPGFGRTKPQSVQSAARSTVVDISPHIIQISSNESTPASGSRSAIPAKRPSPDPIRIGETTGSPKRFKPNHSFQKENFFNPSKNKGKARASSRSPFSTPTKSKSRNATGACPKTPPCSRHEDRALPLEYSDLLEAQAQDLQEEYACDLDLKNDMMEVMERYLNEGRCRQTRALIRRMLQLVQDRIDCVRAVQNAKKSNEMPTLPAPSWAKNVAAPRAMELPPLPALPLVQTASSSTMASVSSSDEPLRAPLISEESTVIVDEDDESQFWNDIDELPPDVFTNDALSLLAKPPSTVSSVVVAGPLPTPPPLSRTELQASTLSDDPAKSAYYPEMKRILRNVFRLDSFRPKQLEAITAALSGRDVLVLVPTGGGKSLCFQLPALCRSGSTKGMTVVIGPLIALMEDQINALRAKNIDVIAFHRAEIPDEDVSSGYRKLRSQNGSSCLLYITPERLQMSSTLRSILDDLYQSQQLARFVVDEAHCIAKWGREFRPAYSNLSCLREKYPTVPIMALTATATTNVQKDLVSILGMRNPVRVTDSFNRPNLFYDVRDKVKNVWGEIANFINTKHRGHTGIIYCQSRDRTEEMAKVLRDQYGISAKHYHAKLDSRDKTKVQNEWQRGICKVVVATIAFGMGIDKPDVRFVIHSDVPSSLDSYYQETGRAGRDGKPSDCLMFFSFSGMHIIFRRIREGDGDEEFKDHQEDEYRRVLEYGSNNVECRRAQVLSYFGQNFDPRDCNKQCDNCCDTSSEVYEEDMTSSAKDVLALAHNMTKTTIVNKTLLTKVYRGSKAKDSIMFQNQPHYGAGQKLPVTQVERLINHLFARGYFELVAYGSHDKFTHSKLVVTRRAAGFPGKDEKLIMLFKRPRKNGAPISERRRPPISSHGRNESISVAAPSVASTQQKPSASDGEDDDFVEDDDIIEIDDDDDDFGEVIKAQNTVPRVSGRGAREPVRRSTILDEDPIEIDDEQSQEAGPSRPVLNNEDKIEERCLKELLELRDIIVRNDGSDHVSDLLDDNTLHMLSVLMPNDASSFTQTLKSMGADWKALDKTVAQKFQHICITYRMQRDELANAPCCQSCCGLAFSFQLQGPLDLAYIFLPPS</sequence>
<dbReference type="PROSITE" id="PS51192">
    <property type="entry name" value="HELICASE_ATP_BIND_1"/>
    <property type="match status" value="1"/>
</dbReference>
<dbReference type="Pfam" id="PF00270">
    <property type="entry name" value="DEAD"/>
    <property type="match status" value="1"/>
</dbReference>
<evidence type="ECO:0000256" key="11">
    <source>
        <dbReference type="ARBA" id="ARBA00034808"/>
    </source>
</evidence>
<proteinExistence type="inferred from homology"/>
<dbReference type="SUPFAM" id="SSF46785">
    <property type="entry name" value="Winged helix' DNA-binding domain"/>
    <property type="match status" value="1"/>
</dbReference>
<evidence type="ECO:0000259" key="14">
    <source>
        <dbReference type="PROSITE" id="PS51194"/>
    </source>
</evidence>
<evidence type="ECO:0000256" key="6">
    <source>
        <dbReference type="ARBA" id="ARBA00022840"/>
    </source>
</evidence>
<keyword evidence="16" id="KW-1185">Reference proteome</keyword>
<feature type="region of interest" description="Disordered" evidence="12">
    <location>
        <begin position="1"/>
        <end position="182"/>
    </location>
</feature>
<dbReference type="InterPro" id="IPR001650">
    <property type="entry name" value="Helicase_C-like"/>
</dbReference>
<dbReference type="EC" id="5.6.2.4" evidence="11"/>
<feature type="compositionally biased region" description="Polar residues" evidence="12">
    <location>
        <begin position="152"/>
        <end position="168"/>
    </location>
</feature>
<feature type="compositionally biased region" description="Acidic residues" evidence="12">
    <location>
        <begin position="1016"/>
        <end position="1028"/>
    </location>
</feature>
<dbReference type="EMBL" id="OZ037946">
    <property type="protein sequence ID" value="CAL1703898.1"/>
    <property type="molecule type" value="Genomic_DNA"/>
</dbReference>
<keyword evidence="4" id="KW-0378">Hydrolase</keyword>
<evidence type="ECO:0000313" key="16">
    <source>
        <dbReference type="Proteomes" id="UP001497453"/>
    </source>
</evidence>
<feature type="region of interest" description="Disordered" evidence="12">
    <location>
        <begin position="1000"/>
        <end position="1039"/>
    </location>
</feature>
<keyword evidence="8" id="KW-0413">Isomerase</keyword>
<evidence type="ECO:0000256" key="3">
    <source>
        <dbReference type="ARBA" id="ARBA00022741"/>
    </source>
</evidence>
<dbReference type="Proteomes" id="UP001497453">
    <property type="component" value="Chromosome 3"/>
</dbReference>
<feature type="compositionally biased region" description="Basic and acidic residues" evidence="12">
    <location>
        <begin position="7"/>
        <end position="17"/>
    </location>
</feature>
<dbReference type="InterPro" id="IPR018982">
    <property type="entry name" value="RQC_domain"/>
</dbReference>
<reference evidence="16" key="1">
    <citation type="submission" date="2024-04" db="EMBL/GenBank/DDBJ databases">
        <authorList>
            <person name="Shaw F."/>
            <person name="Minotto A."/>
        </authorList>
    </citation>
    <scope>NUCLEOTIDE SEQUENCE [LARGE SCALE GENOMIC DNA]</scope>
</reference>
<dbReference type="SMART" id="SM00490">
    <property type="entry name" value="HELICc"/>
    <property type="match status" value="1"/>
</dbReference>
<dbReference type="InterPro" id="IPR014001">
    <property type="entry name" value="Helicase_ATP-bd"/>
</dbReference>
<evidence type="ECO:0000256" key="12">
    <source>
        <dbReference type="SAM" id="MobiDB-lite"/>
    </source>
</evidence>
<dbReference type="SMART" id="SM00956">
    <property type="entry name" value="RQC"/>
    <property type="match status" value="1"/>
</dbReference>
<protein>
    <recommendedName>
        <fullName evidence="11">DNA 3'-5' helicase</fullName>
        <ecNumber evidence="11">5.6.2.4</ecNumber>
    </recommendedName>
</protein>
<dbReference type="InterPro" id="IPR002464">
    <property type="entry name" value="DNA/RNA_helicase_DEAH_CS"/>
</dbReference>
<evidence type="ECO:0000256" key="5">
    <source>
        <dbReference type="ARBA" id="ARBA00022806"/>
    </source>
</evidence>
<keyword evidence="9" id="KW-0539">Nucleus</keyword>
<dbReference type="Pfam" id="PF16124">
    <property type="entry name" value="RecQ_Zn_bind"/>
    <property type="match status" value="1"/>
</dbReference>
<feature type="compositionally biased region" description="Polar residues" evidence="12">
    <location>
        <begin position="69"/>
        <end position="78"/>
    </location>
</feature>
<evidence type="ECO:0000256" key="1">
    <source>
        <dbReference type="ARBA" id="ARBA00004123"/>
    </source>
</evidence>
<name>A0ABP1DA61_9APHY</name>
<dbReference type="PANTHER" id="PTHR13710:SF153">
    <property type="entry name" value="RECQ-LIKE DNA HELICASE BLM"/>
    <property type="match status" value="1"/>
</dbReference>
<dbReference type="Gene3D" id="1.10.10.10">
    <property type="entry name" value="Winged helix-like DNA-binding domain superfamily/Winged helix DNA-binding domain"/>
    <property type="match status" value="1"/>
</dbReference>
<keyword evidence="5" id="KW-0347">Helicase</keyword>
<dbReference type="InterPro" id="IPR036390">
    <property type="entry name" value="WH_DNA-bd_sf"/>
</dbReference>
<dbReference type="PROSITE" id="PS51194">
    <property type="entry name" value="HELICASE_CTER"/>
    <property type="match status" value="1"/>
</dbReference>
<dbReference type="NCBIfam" id="TIGR00614">
    <property type="entry name" value="recQ_fam"/>
    <property type="match status" value="1"/>
</dbReference>
<dbReference type="Gene3D" id="3.40.50.300">
    <property type="entry name" value="P-loop containing nucleotide triphosphate hydrolases"/>
    <property type="match status" value="2"/>
</dbReference>
<comment type="catalytic activity">
    <reaction evidence="10">
        <text>Couples ATP hydrolysis with the unwinding of duplex DNA by translocating in the 3'-5' direction.</text>
        <dbReference type="EC" id="5.6.2.4"/>
    </reaction>
</comment>
<evidence type="ECO:0000259" key="13">
    <source>
        <dbReference type="PROSITE" id="PS51192"/>
    </source>
</evidence>
<comment type="similarity">
    <text evidence="2">Belongs to the helicase family. RecQ subfamily.</text>
</comment>
<feature type="region of interest" description="Disordered" evidence="12">
    <location>
        <begin position="926"/>
        <end position="973"/>
    </location>
</feature>
<dbReference type="CDD" id="cd17920">
    <property type="entry name" value="DEXHc_RecQ"/>
    <property type="match status" value="1"/>
</dbReference>
<feature type="compositionally biased region" description="Polar residues" evidence="12">
    <location>
        <begin position="132"/>
        <end position="144"/>
    </location>
</feature>
<evidence type="ECO:0000256" key="10">
    <source>
        <dbReference type="ARBA" id="ARBA00034617"/>
    </source>
</evidence>
<dbReference type="SUPFAM" id="SSF52540">
    <property type="entry name" value="P-loop containing nucleoside triphosphate hydrolases"/>
    <property type="match status" value="1"/>
</dbReference>
<keyword evidence="6" id="KW-0067">ATP-binding</keyword>
<evidence type="ECO:0000256" key="4">
    <source>
        <dbReference type="ARBA" id="ARBA00022801"/>
    </source>
</evidence>
<dbReference type="InterPro" id="IPR036388">
    <property type="entry name" value="WH-like_DNA-bd_sf"/>
</dbReference>
<organism evidence="15 16">
    <name type="scientific">Somion occarium</name>
    <dbReference type="NCBI Taxonomy" id="3059160"/>
    <lineage>
        <taxon>Eukaryota</taxon>
        <taxon>Fungi</taxon>
        <taxon>Dikarya</taxon>
        <taxon>Basidiomycota</taxon>
        <taxon>Agaricomycotina</taxon>
        <taxon>Agaricomycetes</taxon>
        <taxon>Polyporales</taxon>
        <taxon>Cerrenaceae</taxon>
        <taxon>Somion</taxon>
    </lineage>
</organism>
<dbReference type="Pfam" id="PF00271">
    <property type="entry name" value="Helicase_C"/>
    <property type="match status" value="1"/>
</dbReference>
<feature type="domain" description="Helicase C-terminal" evidence="14">
    <location>
        <begin position="609"/>
        <end position="765"/>
    </location>
</feature>
<dbReference type="InterPro" id="IPR032284">
    <property type="entry name" value="RecQ_Zn-bd"/>
</dbReference>
<dbReference type="PROSITE" id="PS00690">
    <property type="entry name" value="DEAH_ATP_HELICASE"/>
    <property type="match status" value="1"/>
</dbReference>
<comment type="subcellular location">
    <subcellularLocation>
        <location evidence="1">Nucleus</location>
    </subcellularLocation>
</comment>
<dbReference type="InterPro" id="IPR004589">
    <property type="entry name" value="DNA_helicase_ATP-dep_RecQ"/>
</dbReference>
<dbReference type="Pfam" id="PF09382">
    <property type="entry name" value="RQC"/>
    <property type="match status" value="1"/>
</dbReference>
<keyword evidence="7" id="KW-0238">DNA-binding</keyword>
<dbReference type="InterPro" id="IPR011545">
    <property type="entry name" value="DEAD/DEAH_box_helicase_dom"/>
</dbReference>
<evidence type="ECO:0000256" key="8">
    <source>
        <dbReference type="ARBA" id="ARBA00023235"/>
    </source>
</evidence>
<feature type="domain" description="Helicase ATP-binding" evidence="13">
    <location>
        <begin position="415"/>
        <end position="595"/>
    </location>
</feature>
<dbReference type="PANTHER" id="PTHR13710">
    <property type="entry name" value="DNA HELICASE RECQ FAMILY MEMBER"/>
    <property type="match status" value="1"/>
</dbReference>
<feature type="compositionally biased region" description="Basic and acidic residues" evidence="12">
    <location>
        <begin position="1005"/>
        <end position="1015"/>
    </location>
</feature>
<evidence type="ECO:0000256" key="7">
    <source>
        <dbReference type="ARBA" id="ARBA00023125"/>
    </source>
</evidence>
<dbReference type="SMART" id="SM00487">
    <property type="entry name" value="DEXDc"/>
    <property type="match status" value="1"/>
</dbReference>
<accession>A0ABP1DA61</accession>
<evidence type="ECO:0000313" key="15">
    <source>
        <dbReference type="EMBL" id="CAL1703898.1"/>
    </source>
</evidence>
<feature type="compositionally biased region" description="Polar residues" evidence="12">
    <location>
        <begin position="90"/>
        <end position="103"/>
    </location>
</feature>